<evidence type="ECO:0000313" key="1">
    <source>
        <dbReference type="EMBL" id="MPM76093.1"/>
    </source>
</evidence>
<gene>
    <name evidence="1" type="ORF">SDC9_123088</name>
</gene>
<proteinExistence type="predicted"/>
<organism evidence="1">
    <name type="scientific">bioreactor metagenome</name>
    <dbReference type="NCBI Taxonomy" id="1076179"/>
    <lineage>
        <taxon>unclassified sequences</taxon>
        <taxon>metagenomes</taxon>
        <taxon>ecological metagenomes</taxon>
    </lineage>
</organism>
<sequence length="57" mass="6530">MRIKASEQWEQWDKDNEQIATQFIESMFSGVSMDEVADLSSSLMRIFDNLDNINGGT</sequence>
<evidence type="ECO:0008006" key="2">
    <source>
        <dbReference type="Google" id="ProtNLM"/>
    </source>
</evidence>
<dbReference type="EMBL" id="VSSQ01027062">
    <property type="protein sequence ID" value="MPM76093.1"/>
    <property type="molecule type" value="Genomic_DNA"/>
</dbReference>
<protein>
    <recommendedName>
        <fullName evidence="2">MarR family transcriptional regulator</fullName>
    </recommendedName>
</protein>
<name>A0A645CGR1_9ZZZZ</name>
<dbReference type="AlphaFoldDB" id="A0A645CGR1"/>
<comment type="caution">
    <text evidence="1">The sequence shown here is derived from an EMBL/GenBank/DDBJ whole genome shotgun (WGS) entry which is preliminary data.</text>
</comment>
<accession>A0A645CGR1</accession>
<reference evidence="1" key="1">
    <citation type="submission" date="2019-08" db="EMBL/GenBank/DDBJ databases">
        <authorList>
            <person name="Kucharzyk K."/>
            <person name="Murdoch R.W."/>
            <person name="Higgins S."/>
            <person name="Loffler F."/>
        </authorList>
    </citation>
    <scope>NUCLEOTIDE SEQUENCE</scope>
</reference>